<sequence length="86" mass="9879">MYFLIYILIGMVIAGLKFNKTFKSFFTEEELKTLKESKDSTSEELTEKVVASFILVLLLSILMILFYPVFIVSSFVATLGKLKRKN</sequence>
<keyword evidence="1" id="KW-0472">Membrane</keyword>
<name>R4JGP0_9CAUD</name>
<keyword evidence="3" id="KW-1185">Reference proteome</keyword>
<reference evidence="2 3" key="1">
    <citation type="submission" date="2013-02" db="EMBL/GenBank/DDBJ databases">
        <authorList>
            <person name="Lukaszewicz M."/>
            <person name="Biegalska A."/>
            <person name="Krasowska A."/>
        </authorList>
    </citation>
    <scope>NUCLEOTIDE SEQUENCE [LARGE SCALE GENOMIC DNA]</scope>
</reference>
<accession>R4JGP0</accession>
<keyword evidence="1" id="KW-0812">Transmembrane</keyword>
<gene>
    <name evidence="2" type="ORF">SIOphi_00690</name>
</gene>
<dbReference type="EMBL" id="KC699836">
    <property type="protein sequence ID" value="AGK86946.1"/>
    <property type="molecule type" value="Genomic_DNA"/>
</dbReference>
<proteinExistence type="predicted"/>
<organism evidence="2 3">
    <name type="scientific">Bacillus phage SIOphi</name>
    <dbReference type="NCBI Taxonomy" id="1285382"/>
    <lineage>
        <taxon>Viruses</taxon>
        <taxon>Duplodnaviria</taxon>
        <taxon>Heunggongvirae</taxon>
        <taxon>Uroviricota</taxon>
        <taxon>Caudoviricetes</taxon>
        <taxon>Herelleviridae</taxon>
        <taxon>Bastillevirinae</taxon>
        <taxon>Siophivirus</taxon>
        <taxon>Siophivirus SIOphi</taxon>
    </lineage>
</organism>
<evidence type="ECO:0000313" key="2">
    <source>
        <dbReference type="EMBL" id="AGK86946.1"/>
    </source>
</evidence>
<keyword evidence="1" id="KW-1133">Transmembrane helix</keyword>
<protein>
    <submittedName>
        <fullName evidence="2">Uncharacterized protein</fullName>
    </submittedName>
</protein>
<dbReference type="Proteomes" id="UP000258501">
    <property type="component" value="Segment"/>
</dbReference>
<feature type="transmembrane region" description="Helical" evidence="1">
    <location>
        <begin position="49"/>
        <end position="77"/>
    </location>
</feature>
<evidence type="ECO:0000256" key="1">
    <source>
        <dbReference type="SAM" id="Phobius"/>
    </source>
</evidence>
<evidence type="ECO:0000313" key="3">
    <source>
        <dbReference type="Proteomes" id="UP000258501"/>
    </source>
</evidence>